<protein>
    <submittedName>
        <fullName evidence="1">Uncharacterized protein</fullName>
    </submittedName>
</protein>
<dbReference type="Ensembl" id="ENSSSCT00000091035.2">
    <property type="protein sequence ID" value="ENSSSCP00000068473.1"/>
    <property type="gene ID" value="ENSSSCG00000050569.2"/>
</dbReference>
<dbReference type="AlphaFoldDB" id="A0A8D0PC01"/>
<dbReference type="Proteomes" id="UP000008227">
    <property type="component" value="Chromosome 1"/>
</dbReference>
<reference evidence="1" key="2">
    <citation type="journal article" date="2020" name="Gigascience">
        <title>An improved pig reference genome sequence to enable pig genetics and genomics research.</title>
        <authorList>
            <person name="Warr A."/>
            <person name="Affara N."/>
            <person name="Aken B."/>
            <person name="Beiki H."/>
            <person name="Bickhart D.M."/>
            <person name="Billis K."/>
            <person name="Chow W."/>
            <person name="Eory L."/>
            <person name="Finlayson H.A."/>
            <person name="Flicek P."/>
            <person name="Giron C.G."/>
            <person name="Griffin D.K."/>
            <person name="Hall R."/>
            <person name="Hannum G."/>
            <person name="Hourlier T."/>
            <person name="Howe K."/>
            <person name="Hume D.A."/>
            <person name="Izuogu O."/>
            <person name="Kim K."/>
            <person name="Koren S."/>
            <person name="Liu H."/>
            <person name="Manchanda N."/>
            <person name="Martin F.J."/>
            <person name="Nonneman D.J."/>
            <person name="O'Connor R.E."/>
            <person name="Phillippy A.M."/>
            <person name="Rohrer G.A."/>
            <person name="Rosen B.D."/>
            <person name="Rund L.A."/>
            <person name="Sargent C.A."/>
            <person name="Schook L.B."/>
            <person name="Schroeder S.G."/>
            <person name="Schwartz A.S."/>
            <person name="Skinner B.M."/>
            <person name="Talbot R."/>
            <person name="Tseng E."/>
            <person name="Tuggle C.K."/>
            <person name="Watson M."/>
            <person name="Smith T.P.L."/>
            <person name="Archibald A.L."/>
        </authorList>
    </citation>
    <scope>NUCLEOTIDE SEQUENCE [LARGE SCALE GENOMIC DNA]</scope>
    <source>
        <strain evidence="1">Duroc</strain>
    </source>
</reference>
<reference evidence="2" key="1">
    <citation type="submission" date="2009-11" db="EMBL/GenBank/DDBJ databases">
        <authorList>
            <consortium name="Porcine genome sequencing project"/>
        </authorList>
    </citation>
    <scope>NUCLEOTIDE SEQUENCE [LARGE SCALE GENOMIC DNA]</scope>
    <source>
        <strain evidence="2">Duroc</strain>
    </source>
</reference>
<organism evidence="1 2">
    <name type="scientific">Sus scrofa</name>
    <name type="common">Pig</name>
    <dbReference type="NCBI Taxonomy" id="9823"/>
    <lineage>
        <taxon>Eukaryota</taxon>
        <taxon>Metazoa</taxon>
        <taxon>Chordata</taxon>
        <taxon>Craniata</taxon>
        <taxon>Vertebrata</taxon>
        <taxon>Euteleostomi</taxon>
        <taxon>Mammalia</taxon>
        <taxon>Eutheria</taxon>
        <taxon>Laurasiatheria</taxon>
        <taxon>Artiodactyla</taxon>
        <taxon>Suina</taxon>
        <taxon>Suidae</taxon>
        <taxon>Sus</taxon>
    </lineage>
</organism>
<sequence>MYHIFLIHSSVDRNLDCFLVLAIMNSAAVKIWVHVSFSRKVLSGYMPKSGIAESYCSSIFNFLRTLHTVFHIGCTSLHPHQQCRRVPFSPHPRQHLLFINNLFLLMMAVLT</sequence>
<evidence type="ECO:0000313" key="2">
    <source>
        <dbReference type="Proteomes" id="UP000008227"/>
    </source>
</evidence>
<keyword evidence="2" id="KW-1185">Reference proteome</keyword>
<accession>A0A5G2QUG3</accession>
<evidence type="ECO:0000313" key="1">
    <source>
        <dbReference type="Ensembl" id="ENSSSCP00000068473.1"/>
    </source>
</evidence>
<accession>A0A8D0PC01</accession>
<reference evidence="1" key="4">
    <citation type="submission" date="2025-09" db="UniProtKB">
        <authorList>
            <consortium name="Ensembl"/>
        </authorList>
    </citation>
    <scope>IDENTIFICATION</scope>
</reference>
<dbReference type="GeneTree" id="ENSGT01000000214749"/>
<proteinExistence type="predicted"/>
<reference evidence="1" key="3">
    <citation type="submission" date="2025-08" db="UniProtKB">
        <authorList>
            <consortium name="Ensembl"/>
        </authorList>
    </citation>
    <scope>IDENTIFICATION</scope>
</reference>
<name>A0A8D0PC01_PIG</name>